<dbReference type="InterPro" id="IPR036188">
    <property type="entry name" value="FAD/NAD-bd_sf"/>
</dbReference>
<organism evidence="1 2">
    <name type="scientific">Nocardia arthritidis</name>
    <dbReference type="NCBI Taxonomy" id="228602"/>
    <lineage>
        <taxon>Bacteria</taxon>
        <taxon>Bacillati</taxon>
        <taxon>Actinomycetota</taxon>
        <taxon>Actinomycetes</taxon>
        <taxon>Mycobacteriales</taxon>
        <taxon>Nocardiaceae</taxon>
        <taxon>Nocardia</taxon>
    </lineage>
</organism>
<dbReference type="Gene3D" id="3.50.50.60">
    <property type="entry name" value="FAD/NAD(P)-binding domain"/>
    <property type="match status" value="2"/>
</dbReference>
<protein>
    <submittedName>
        <fullName evidence="1">FAD-dependent oxidoreductase</fullName>
    </submittedName>
</protein>
<dbReference type="AlphaFoldDB" id="A0A6G9YIC3"/>
<reference evidence="1 2" key="1">
    <citation type="journal article" date="2019" name="ACS Chem. Biol.">
        <title>Identification and Mobilization of a Cryptic Antibiotic Biosynthesis Gene Locus from a Human-Pathogenic Nocardia Isolate.</title>
        <authorList>
            <person name="Herisse M."/>
            <person name="Ishida K."/>
            <person name="Porter J.L."/>
            <person name="Howden B."/>
            <person name="Hertweck C."/>
            <person name="Stinear T.P."/>
            <person name="Pidot S.J."/>
        </authorList>
    </citation>
    <scope>NUCLEOTIDE SEQUENCE [LARGE SCALE GENOMIC DNA]</scope>
    <source>
        <strain evidence="1 2">AUSMDU00012717</strain>
    </source>
</reference>
<dbReference type="Pfam" id="PF13738">
    <property type="entry name" value="Pyr_redox_3"/>
    <property type="match status" value="1"/>
</dbReference>
<dbReference type="InterPro" id="IPR051209">
    <property type="entry name" value="FAD-bind_Monooxygenase_sf"/>
</dbReference>
<evidence type="ECO:0000313" key="2">
    <source>
        <dbReference type="Proteomes" id="UP000503540"/>
    </source>
</evidence>
<dbReference type="PANTHER" id="PTHR42877:SF4">
    <property type="entry name" value="FAD_NAD(P)-BINDING DOMAIN-CONTAINING PROTEIN-RELATED"/>
    <property type="match status" value="1"/>
</dbReference>
<evidence type="ECO:0000313" key="1">
    <source>
        <dbReference type="EMBL" id="QIS12786.1"/>
    </source>
</evidence>
<accession>A0A6G9YIC3</accession>
<dbReference type="KEGG" id="nah:F5544_24655"/>
<dbReference type="PANTHER" id="PTHR42877">
    <property type="entry name" value="L-ORNITHINE N(5)-MONOOXYGENASE-RELATED"/>
    <property type="match status" value="1"/>
</dbReference>
<proteinExistence type="predicted"/>
<dbReference type="SUPFAM" id="SSF51905">
    <property type="entry name" value="FAD/NAD(P)-binding domain"/>
    <property type="match status" value="1"/>
</dbReference>
<gene>
    <name evidence="1" type="ORF">F5544_24655</name>
</gene>
<dbReference type="Proteomes" id="UP000503540">
    <property type="component" value="Chromosome"/>
</dbReference>
<name>A0A6G9YIC3_9NOCA</name>
<sequence>MSGQVIKEGHGTTARHAHVVIVGCGFAGLGTAIRLIERGFTDLLILERGDDVGGTWRDNTYPGATCDVPSHLYSYSFALNPEWTRSFSPQPEIQQYLRDIADRYQVREKVVFGCEMLDAQWNEADARWEIQTSQGPFTADIAVSAVGALCEPKLPDIKGIHTFEGKIFHSARWDHEAELTGKRVAVVGTGASAIQIVPALAPDAARLDVYQRSAPWVLPRLDRGYFALERFAFKHVPGLQRLLRAAIYANRELFVFGQTKYPRLAVLYEFMARVKMWLEIRDPALRRKVTPDYRLGCKRMLISNNYYPALGRDNVEVVTGGIKEIRENSIVAEDGTERPADAIVLATGFRVTNSPTWDLFRGRDGRTLAEIYAAEGAHAYKGTAVANFPNAFVILGPNTGLSYTSSIYTIESQINYIVDAVATVAERGLRTVEVRKDLETEYTRQVQRMMDGSIWLAGGCTSWFLDENGKNTTLWPDFSFRFRRLVRKFDVEAYETTSRAGEVTARTA</sequence>
<dbReference type="RefSeq" id="WP_167475416.1">
    <property type="nucleotide sequence ID" value="NZ_CP046172.1"/>
</dbReference>
<keyword evidence="2" id="KW-1185">Reference proteome</keyword>
<dbReference type="PRINTS" id="PR00419">
    <property type="entry name" value="ADXRDTASE"/>
</dbReference>
<dbReference type="EMBL" id="CP046172">
    <property type="protein sequence ID" value="QIS12786.1"/>
    <property type="molecule type" value="Genomic_DNA"/>
</dbReference>